<dbReference type="EMBL" id="JAGMVJ010000005">
    <property type="protein sequence ID" value="KAH7090547.1"/>
    <property type="molecule type" value="Genomic_DNA"/>
</dbReference>
<proteinExistence type="predicted"/>
<name>A0A8K0RAP8_9PLEO</name>
<sequence>MLLKHQGVTIDVDQCWDEILIEDVMNLQTVSNNMTLLLQRWMRLPYLDRETAYRCESGPLSRDRVPVFAVCSDSTRYGRPYSCIGDTKQSQERRMGTPLQHISKALRSSGEIRHSCPCDGQRRPGASPANLSGTWKAPARHLSLCTYHGPMHPALGFVPLGYVTTPKCEFTRPKDSLDVRWPTTQPGCRECIPKCCMKVYGIASQTWRRQITAETFHNCCVAHAGGGSHWHDVRVGNPPSPGTCMTTLPLLRHIQTAITTMKSRSISNNFLKSGVPGLALGFLGELETGQGHMHTLQLTRQTRAHYPTLLTLCIAILTE</sequence>
<evidence type="ECO:0000313" key="1">
    <source>
        <dbReference type="EMBL" id="KAH7090547.1"/>
    </source>
</evidence>
<reference evidence="1" key="1">
    <citation type="journal article" date="2021" name="Nat. Commun.">
        <title>Genetic determinants of endophytism in the Arabidopsis root mycobiome.</title>
        <authorList>
            <person name="Mesny F."/>
            <person name="Miyauchi S."/>
            <person name="Thiergart T."/>
            <person name="Pickel B."/>
            <person name="Atanasova L."/>
            <person name="Karlsson M."/>
            <person name="Huettel B."/>
            <person name="Barry K.W."/>
            <person name="Haridas S."/>
            <person name="Chen C."/>
            <person name="Bauer D."/>
            <person name="Andreopoulos W."/>
            <person name="Pangilinan J."/>
            <person name="LaButti K."/>
            <person name="Riley R."/>
            <person name="Lipzen A."/>
            <person name="Clum A."/>
            <person name="Drula E."/>
            <person name="Henrissat B."/>
            <person name="Kohler A."/>
            <person name="Grigoriev I.V."/>
            <person name="Martin F.M."/>
            <person name="Hacquard S."/>
        </authorList>
    </citation>
    <scope>NUCLEOTIDE SEQUENCE</scope>
    <source>
        <strain evidence="1">MPI-SDFR-AT-0120</strain>
    </source>
</reference>
<keyword evidence="2" id="KW-1185">Reference proteome</keyword>
<protein>
    <submittedName>
        <fullName evidence="1">Uncharacterized protein</fullName>
    </submittedName>
</protein>
<dbReference type="Proteomes" id="UP000813461">
    <property type="component" value="Unassembled WGS sequence"/>
</dbReference>
<dbReference type="AlphaFoldDB" id="A0A8K0RAP8"/>
<accession>A0A8K0RAP8</accession>
<evidence type="ECO:0000313" key="2">
    <source>
        <dbReference type="Proteomes" id="UP000813461"/>
    </source>
</evidence>
<organism evidence="1 2">
    <name type="scientific">Paraphoma chrysanthemicola</name>
    <dbReference type="NCBI Taxonomy" id="798071"/>
    <lineage>
        <taxon>Eukaryota</taxon>
        <taxon>Fungi</taxon>
        <taxon>Dikarya</taxon>
        <taxon>Ascomycota</taxon>
        <taxon>Pezizomycotina</taxon>
        <taxon>Dothideomycetes</taxon>
        <taxon>Pleosporomycetidae</taxon>
        <taxon>Pleosporales</taxon>
        <taxon>Pleosporineae</taxon>
        <taxon>Phaeosphaeriaceae</taxon>
        <taxon>Paraphoma</taxon>
    </lineage>
</organism>
<gene>
    <name evidence="1" type="ORF">FB567DRAFT_546735</name>
</gene>
<comment type="caution">
    <text evidence="1">The sequence shown here is derived from an EMBL/GenBank/DDBJ whole genome shotgun (WGS) entry which is preliminary data.</text>
</comment>